<proteinExistence type="predicted"/>
<feature type="transmembrane region" description="Helical" evidence="1">
    <location>
        <begin position="42"/>
        <end position="66"/>
    </location>
</feature>
<feature type="transmembrane region" description="Helical" evidence="1">
    <location>
        <begin position="208"/>
        <end position="231"/>
    </location>
</feature>
<feature type="transmembrane region" description="Helical" evidence="1">
    <location>
        <begin position="72"/>
        <end position="90"/>
    </location>
</feature>
<geneLocation type="mitochondrion" evidence="2"/>
<protein>
    <submittedName>
        <fullName evidence="2">Uncharacterized protein</fullName>
    </submittedName>
</protein>
<dbReference type="EMBL" id="OVEO01000013">
    <property type="protein sequence ID" value="SPR00203.1"/>
    <property type="molecule type" value="Genomic_DNA"/>
</dbReference>
<evidence type="ECO:0000313" key="2">
    <source>
        <dbReference type="EMBL" id="SPR00203.1"/>
    </source>
</evidence>
<feature type="transmembrane region" description="Helical" evidence="1">
    <location>
        <begin position="163"/>
        <end position="187"/>
    </location>
</feature>
<dbReference type="AlphaFoldDB" id="A0A3P3YJ21"/>
<organism evidence="2 3">
    <name type="scientific">Plasmodiophora brassicae</name>
    <name type="common">Clubroot disease agent</name>
    <dbReference type="NCBI Taxonomy" id="37360"/>
    <lineage>
        <taxon>Eukaryota</taxon>
        <taxon>Sar</taxon>
        <taxon>Rhizaria</taxon>
        <taxon>Endomyxa</taxon>
        <taxon>Phytomyxea</taxon>
        <taxon>Plasmodiophorida</taxon>
        <taxon>Plasmodiophoridae</taxon>
        <taxon>Plasmodiophora</taxon>
    </lineage>
</organism>
<accession>A0A3P3YJ21</accession>
<feature type="transmembrane region" description="Helical" evidence="1">
    <location>
        <begin position="12"/>
        <end position="30"/>
    </location>
</feature>
<feature type="transmembrane region" description="Helical" evidence="1">
    <location>
        <begin position="243"/>
        <end position="264"/>
    </location>
</feature>
<keyword evidence="1" id="KW-1133">Transmembrane helix</keyword>
<feature type="transmembrane region" description="Helical" evidence="1">
    <location>
        <begin position="111"/>
        <end position="129"/>
    </location>
</feature>
<reference evidence="2 3" key="1">
    <citation type="submission" date="2018-03" db="EMBL/GenBank/DDBJ databases">
        <authorList>
            <person name="Fogelqvist J."/>
        </authorList>
    </citation>
    <scope>NUCLEOTIDE SEQUENCE [LARGE SCALE GENOMIC DNA]</scope>
</reference>
<evidence type="ECO:0000313" key="3">
    <source>
        <dbReference type="Proteomes" id="UP000290189"/>
    </source>
</evidence>
<sequence>MMGVGGWNIERVSHTIGAVAITGVAASCSYETMYTRVDLHRMALRLGLLNLAAALVATASPVLPFIDAGLCPLYVPIECCYIHMGLYLFVNRTVSCFYSMDDVVAARIMRSLNAFQWGCAVTLLLMAAVDVHVVGLPAPSEHACYPARLSTLAQTPMTSAIGLVWLAGLGALSSCAVCMAIIGYYAVRGYRLHIQRIRQSGHVHRAMEFATVRLALVQFAFDSGDVIAIIVDVLVGDDYNISWFRFALSLLNRSLSIVLSVVVIRRLRPRHIAAESIPCKSGCGRTDH</sequence>
<evidence type="ECO:0000256" key="1">
    <source>
        <dbReference type="SAM" id="Phobius"/>
    </source>
</evidence>
<keyword evidence="1" id="KW-0472">Membrane</keyword>
<keyword evidence="1" id="KW-0812">Transmembrane</keyword>
<dbReference type="Proteomes" id="UP000290189">
    <property type="component" value="Unassembled WGS sequence"/>
</dbReference>
<keyword evidence="2" id="KW-0496">Mitochondrion</keyword>
<name>A0A3P3YJ21_PLABS</name>
<gene>
    <name evidence="2" type="ORF">PLBR_LOCUS7418</name>
</gene>